<dbReference type="InterPro" id="IPR010432">
    <property type="entry name" value="RDD"/>
</dbReference>
<dbReference type="EMBL" id="BLIO01000001">
    <property type="protein sequence ID" value="GFE16002.1"/>
    <property type="molecule type" value="Genomic_DNA"/>
</dbReference>
<reference evidence="9 10" key="1">
    <citation type="submission" date="2019-12" db="EMBL/GenBank/DDBJ databases">
        <title>Whole genome shotgun sequence of Streptomyces hygroscopicus subsp. glebosus NBRC 13786.</title>
        <authorList>
            <person name="Ichikawa N."/>
            <person name="Kimura A."/>
            <person name="Kitahashi Y."/>
            <person name="Komaki H."/>
            <person name="Tamura T."/>
        </authorList>
    </citation>
    <scope>NUCLEOTIDE SEQUENCE [LARGE SCALE GENOMIC DNA]</scope>
    <source>
        <strain evidence="9 10">NBRC 13786</strain>
    </source>
</reference>
<keyword evidence="5 7" id="KW-0472">Membrane</keyword>
<evidence type="ECO:0000259" key="8">
    <source>
        <dbReference type="Pfam" id="PF06271"/>
    </source>
</evidence>
<evidence type="ECO:0000313" key="10">
    <source>
        <dbReference type="Proteomes" id="UP000430079"/>
    </source>
</evidence>
<accession>A0A640SYS5</accession>
<evidence type="ECO:0000256" key="6">
    <source>
        <dbReference type="SAM" id="MobiDB-lite"/>
    </source>
</evidence>
<protein>
    <recommendedName>
        <fullName evidence="8">RDD domain-containing protein</fullName>
    </recommendedName>
</protein>
<dbReference type="InterPro" id="IPR051791">
    <property type="entry name" value="Pra-immunoreactive"/>
</dbReference>
<evidence type="ECO:0000256" key="5">
    <source>
        <dbReference type="ARBA" id="ARBA00023136"/>
    </source>
</evidence>
<evidence type="ECO:0000256" key="2">
    <source>
        <dbReference type="ARBA" id="ARBA00022475"/>
    </source>
</evidence>
<feature type="transmembrane region" description="Helical" evidence="7">
    <location>
        <begin position="64"/>
        <end position="87"/>
    </location>
</feature>
<feature type="domain" description="RDD" evidence="8">
    <location>
        <begin position="53"/>
        <end position="197"/>
    </location>
</feature>
<dbReference type="RefSeq" id="WP_190142846.1">
    <property type="nucleotide sequence ID" value="NZ_BLIO01000001.1"/>
</dbReference>
<dbReference type="AlphaFoldDB" id="A0A640SYS5"/>
<evidence type="ECO:0000256" key="4">
    <source>
        <dbReference type="ARBA" id="ARBA00022989"/>
    </source>
</evidence>
<keyword evidence="10" id="KW-1185">Reference proteome</keyword>
<evidence type="ECO:0000313" key="9">
    <source>
        <dbReference type="EMBL" id="GFE16002.1"/>
    </source>
</evidence>
<keyword evidence="2" id="KW-1003">Cell membrane</keyword>
<name>A0A640SYS5_9ACTN</name>
<dbReference type="PANTHER" id="PTHR36115">
    <property type="entry name" value="PROLINE-RICH ANTIGEN HOMOLOG-RELATED"/>
    <property type="match status" value="1"/>
</dbReference>
<sequence>MSFGNPDNPYGQQPPPAPQGAPQQPAPYGYPQQAAPGYGYPQQPMAPVWHGAYASWGARFGATLIDFLIAVLVPIIIVALSMLLRHTWGSDCAYLDIECTNAAKREIVPFIFVLWVLAFLWFVAAHIVILVKEGKGASPGKKAMKIRLIHEETGQPLGFGMAMLRRICHGLDGAACNIGYLWPAWDAKGQTFADKVMRTVVVSTK</sequence>
<gene>
    <name evidence="9" type="ORF">Sgleb_40490</name>
</gene>
<keyword evidence="4 7" id="KW-1133">Transmembrane helix</keyword>
<dbReference type="Pfam" id="PF06271">
    <property type="entry name" value="RDD"/>
    <property type="match status" value="1"/>
</dbReference>
<feature type="region of interest" description="Disordered" evidence="6">
    <location>
        <begin position="1"/>
        <end position="27"/>
    </location>
</feature>
<evidence type="ECO:0000256" key="7">
    <source>
        <dbReference type="SAM" id="Phobius"/>
    </source>
</evidence>
<organism evidence="9 10">
    <name type="scientific">Streptomyces glebosus</name>
    <dbReference type="NCBI Taxonomy" id="249580"/>
    <lineage>
        <taxon>Bacteria</taxon>
        <taxon>Bacillati</taxon>
        <taxon>Actinomycetota</taxon>
        <taxon>Actinomycetes</taxon>
        <taxon>Kitasatosporales</taxon>
        <taxon>Streptomycetaceae</taxon>
        <taxon>Streptomyces</taxon>
    </lineage>
</organism>
<comment type="subcellular location">
    <subcellularLocation>
        <location evidence="1">Cell membrane</location>
        <topology evidence="1">Multi-pass membrane protein</topology>
    </subcellularLocation>
</comment>
<dbReference type="GO" id="GO:0005886">
    <property type="term" value="C:plasma membrane"/>
    <property type="evidence" value="ECO:0007669"/>
    <property type="project" value="UniProtKB-SubCell"/>
</dbReference>
<dbReference type="PANTHER" id="PTHR36115:SF6">
    <property type="entry name" value="PROLINE-RICH ANTIGEN HOMOLOG"/>
    <property type="match status" value="1"/>
</dbReference>
<feature type="transmembrane region" description="Helical" evidence="7">
    <location>
        <begin position="107"/>
        <end position="131"/>
    </location>
</feature>
<comment type="caution">
    <text evidence="9">The sequence shown here is derived from an EMBL/GenBank/DDBJ whole genome shotgun (WGS) entry which is preliminary data.</text>
</comment>
<keyword evidence="3 7" id="KW-0812">Transmembrane</keyword>
<proteinExistence type="predicted"/>
<dbReference type="Proteomes" id="UP000430079">
    <property type="component" value="Unassembled WGS sequence"/>
</dbReference>
<dbReference type="SUPFAM" id="SSF81995">
    <property type="entry name" value="beta-sandwich domain of Sec23/24"/>
    <property type="match status" value="1"/>
</dbReference>
<evidence type="ECO:0000256" key="1">
    <source>
        <dbReference type="ARBA" id="ARBA00004651"/>
    </source>
</evidence>
<evidence type="ECO:0000256" key="3">
    <source>
        <dbReference type="ARBA" id="ARBA00022692"/>
    </source>
</evidence>